<dbReference type="Proteomes" id="UP000011777">
    <property type="component" value="Unassembled WGS sequence"/>
</dbReference>
<dbReference type="GO" id="GO:0003677">
    <property type="term" value="F:DNA binding"/>
    <property type="evidence" value="ECO:0007669"/>
    <property type="project" value="InterPro"/>
</dbReference>
<dbReference type="PROSITE" id="PS50048">
    <property type="entry name" value="ZN2_CY6_FUNGAL_2"/>
    <property type="match status" value="1"/>
</dbReference>
<dbReference type="EMBL" id="AOGT01002243">
    <property type="protein sequence ID" value="EMG45958.1"/>
    <property type="molecule type" value="Genomic_DNA"/>
</dbReference>
<evidence type="ECO:0000256" key="5">
    <source>
        <dbReference type="ARBA" id="ARBA00023242"/>
    </source>
</evidence>
<name>M3J262_CANMX</name>
<keyword evidence="2" id="KW-0479">Metal-binding</keyword>
<dbReference type="InterPro" id="IPR007219">
    <property type="entry name" value="XnlR_reg_dom"/>
</dbReference>
<keyword evidence="5" id="KW-0539">Nucleus</keyword>
<keyword evidence="9" id="KW-1185">Reference proteome</keyword>
<dbReference type="PANTHER" id="PTHR47338">
    <property type="entry name" value="ZN(II)2CYS6 TRANSCRIPTION FACTOR (EUROFUNG)-RELATED"/>
    <property type="match status" value="1"/>
</dbReference>
<dbReference type="InterPro" id="IPR036864">
    <property type="entry name" value="Zn2-C6_fun-type_DNA-bd_sf"/>
</dbReference>
<sequence>FCKYQVMSSSKHGVRASVACNLCRGSKLKCLNNADSTRCQRCASLNLECTYTLKTSQLKKRKLTQQFASKKAPRSSVFLPEKKLIIEASEIFFENQYKGIFPLFHKPSFFKFLKSPEFDPHTYIEDYDPHNTGTPDPVIILSILALCARLHPDLPKIYGDFDEADADLFYPSFNNILAPNAASNASKYFGWHARKHIRFDEPSIERVQALCILSSHEWGEGNASRSFMYVGIASRMALILGLNEEPKPELGISDSENFIRMEMKRRAMWAVYMMDRCNSCGRSSHSCISLDQINVRLPCSEKEFIFGIGANQPFRFGELKDLSLCGYQIVLFETWRDISRWVSLTGAKLEKTPPWEPESPYYQLSQKLDDFEENLPKDLVFNEFNIQAHIAGGSVTDYAYFSGLFLLCRTFLNREYFYSAPEASPPGWWKEQASVLFDTIDKLDQIPKILKPLNLMVIAPFTGFHVFTTAATGLYIAAYPKKVMKTHFSGEIIKKYQKIAVDNLETLSSWRDSWGLGHSWINTLSEMKEIFARSNDYDRFRFKMRDYGNIEKKPDIQNLLVLDESPTLDFMNNLDLTNIFPDWSGAMSSI</sequence>
<dbReference type="CDD" id="cd00067">
    <property type="entry name" value="GAL4"/>
    <property type="match status" value="1"/>
</dbReference>
<dbReference type="HOGENOM" id="CLU_386887_0_0_1"/>
<evidence type="ECO:0000313" key="9">
    <source>
        <dbReference type="Proteomes" id="UP000011777"/>
    </source>
</evidence>
<keyword evidence="6" id="KW-0472">Membrane</keyword>
<keyword evidence="3" id="KW-0805">Transcription regulation</keyword>
<reference evidence="8 9" key="1">
    <citation type="submission" date="2013-02" db="EMBL/GenBank/DDBJ databases">
        <title>Genome sequence of Candida maltosa Xu316, a potential industrial strain for xylitol and ethanol production.</title>
        <authorList>
            <person name="Yu J."/>
            <person name="Wang Q."/>
            <person name="Geng X."/>
            <person name="Bao W."/>
            <person name="He P."/>
            <person name="Cai J."/>
        </authorList>
    </citation>
    <scope>NUCLEOTIDE SEQUENCE [LARGE SCALE GENOMIC DNA]</scope>
    <source>
        <strain evidence="9">Xu316</strain>
    </source>
</reference>
<keyword evidence="6" id="KW-0812">Transmembrane</keyword>
<evidence type="ECO:0000256" key="3">
    <source>
        <dbReference type="ARBA" id="ARBA00023015"/>
    </source>
</evidence>
<comment type="subcellular location">
    <subcellularLocation>
        <location evidence="1">Nucleus</location>
    </subcellularLocation>
</comment>
<dbReference type="InterPro" id="IPR050815">
    <property type="entry name" value="TF_fung"/>
</dbReference>
<feature type="domain" description="Zn(2)-C6 fungal-type" evidence="7">
    <location>
        <begin position="19"/>
        <end position="51"/>
    </location>
</feature>
<dbReference type="Gene3D" id="4.10.240.10">
    <property type="entry name" value="Zn(2)-C6 fungal-type DNA-binding domain"/>
    <property type="match status" value="1"/>
</dbReference>
<feature type="non-terminal residue" evidence="8">
    <location>
        <position position="1"/>
    </location>
</feature>
<dbReference type="STRING" id="1245528.M3J262"/>
<gene>
    <name evidence="8" type="ORF">G210_3815</name>
</gene>
<evidence type="ECO:0000256" key="1">
    <source>
        <dbReference type="ARBA" id="ARBA00004123"/>
    </source>
</evidence>
<dbReference type="InterPro" id="IPR001138">
    <property type="entry name" value="Zn2Cys6_DnaBD"/>
</dbReference>
<feature type="transmembrane region" description="Helical" evidence="6">
    <location>
        <begin position="455"/>
        <end position="478"/>
    </location>
</feature>
<evidence type="ECO:0000313" key="8">
    <source>
        <dbReference type="EMBL" id="EMG45958.1"/>
    </source>
</evidence>
<dbReference type="SMART" id="SM00906">
    <property type="entry name" value="Fungal_trans"/>
    <property type="match status" value="1"/>
</dbReference>
<protein>
    <submittedName>
        <fullName evidence="8">Transcriptional regulator of nitrate assimilation, putative</fullName>
    </submittedName>
</protein>
<dbReference type="CDD" id="cd12148">
    <property type="entry name" value="fungal_TF_MHR"/>
    <property type="match status" value="1"/>
</dbReference>
<evidence type="ECO:0000256" key="4">
    <source>
        <dbReference type="ARBA" id="ARBA00023163"/>
    </source>
</evidence>
<dbReference type="GO" id="GO:0008270">
    <property type="term" value="F:zinc ion binding"/>
    <property type="evidence" value="ECO:0007669"/>
    <property type="project" value="InterPro"/>
</dbReference>
<proteinExistence type="predicted"/>
<dbReference type="AlphaFoldDB" id="M3J262"/>
<dbReference type="OMA" id="YFGWHAR"/>
<dbReference type="PROSITE" id="PS00463">
    <property type="entry name" value="ZN2_CY6_FUNGAL_1"/>
    <property type="match status" value="1"/>
</dbReference>
<dbReference type="Pfam" id="PF04082">
    <property type="entry name" value="Fungal_trans"/>
    <property type="match status" value="1"/>
</dbReference>
<dbReference type="eggNOG" id="ENOG502QS5N">
    <property type="taxonomic scope" value="Eukaryota"/>
</dbReference>
<dbReference type="OrthoDB" id="39175at2759"/>
<accession>M3J262</accession>
<dbReference type="SMART" id="SM00066">
    <property type="entry name" value="GAL4"/>
    <property type="match status" value="1"/>
</dbReference>
<keyword evidence="6" id="KW-1133">Transmembrane helix</keyword>
<comment type="caution">
    <text evidence="8">The sequence shown here is derived from an EMBL/GenBank/DDBJ whole genome shotgun (WGS) entry which is preliminary data.</text>
</comment>
<dbReference type="GO" id="GO:0006351">
    <property type="term" value="P:DNA-templated transcription"/>
    <property type="evidence" value="ECO:0007669"/>
    <property type="project" value="InterPro"/>
</dbReference>
<dbReference type="GO" id="GO:0000981">
    <property type="term" value="F:DNA-binding transcription factor activity, RNA polymerase II-specific"/>
    <property type="evidence" value="ECO:0007669"/>
    <property type="project" value="InterPro"/>
</dbReference>
<evidence type="ECO:0000256" key="6">
    <source>
        <dbReference type="SAM" id="Phobius"/>
    </source>
</evidence>
<evidence type="ECO:0000256" key="2">
    <source>
        <dbReference type="ARBA" id="ARBA00022723"/>
    </source>
</evidence>
<dbReference type="PANTHER" id="PTHR47338:SF5">
    <property type="entry name" value="ZN(II)2CYS6 TRANSCRIPTION FACTOR (EUROFUNG)"/>
    <property type="match status" value="1"/>
</dbReference>
<organism evidence="8 9">
    <name type="scientific">Candida maltosa (strain Xu316)</name>
    <name type="common">Yeast</name>
    <dbReference type="NCBI Taxonomy" id="1245528"/>
    <lineage>
        <taxon>Eukaryota</taxon>
        <taxon>Fungi</taxon>
        <taxon>Dikarya</taxon>
        <taxon>Ascomycota</taxon>
        <taxon>Saccharomycotina</taxon>
        <taxon>Pichiomycetes</taxon>
        <taxon>Debaryomycetaceae</taxon>
        <taxon>Candida/Lodderomyces clade</taxon>
        <taxon>Candida</taxon>
    </lineage>
</organism>
<dbReference type="GO" id="GO:0005634">
    <property type="term" value="C:nucleus"/>
    <property type="evidence" value="ECO:0007669"/>
    <property type="project" value="UniProtKB-SubCell"/>
</dbReference>
<dbReference type="SUPFAM" id="SSF57701">
    <property type="entry name" value="Zn2/Cys6 DNA-binding domain"/>
    <property type="match status" value="1"/>
</dbReference>
<keyword evidence="4" id="KW-0804">Transcription</keyword>
<dbReference type="Pfam" id="PF00172">
    <property type="entry name" value="Zn_clus"/>
    <property type="match status" value="1"/>
</dbReference>
<evidence type="ECO:0000259" key="7">
    <source>
        <dbReference type="PROSITE" id="PS50048"/>
    </source>
</evidence>